<dbReference type="EMBL" id="JAODBU010000015">
    <property type="protein sequence ID" value="MCT7399973.1"/>
    <property type="molecule type" value="Genomic_DNA"/>
</dbReference>
<dbReference type="NCBIfam" id="TIGR00326">
    <property type="entry name" value="eubact_ribD"/>
    <property type="match status" value="1"/>
</dbReference>
<organism evidence="16 17">
    <name type="scientific">Eubacterium album</name>
    <dbReference type="NCBI Taxonomy" id="2978477"/>
    <lineage>
        <taxon>Bacteria</taxon>
        <taxon>Bacillati</taxon>
        <taxon>Bacillota</taxon>
        <taxon>Clostridia</taxon>
        <taxon>Eubacteriales</taxon>
        <taxon>Eubacteriaceae</taxon>
        <taxon>Eubacterium</taxon>
    </lineage>
</organism>
<dbReference type="RefSeq" id="WP_260979144.1">
    <property type="nucleotide sequence ID" value="NZ_JAODBU010000015.1"/>
</dbReference>
<protein>
    <recommendedName>
        <fullName evidence="14">Riboflavin biosynthesis protein RibD</fullName>
    </recommendedName>
    <domain>
        <recommendedName>
            <fullName evidence="14">Diaminohydroxyphosphoribosylaminopyrimidine deaminase</fullName>
            <shortName evidence="14">DRAP deaminase</shortName>
            <ecNumber evidence="14">3.5.4.26</ecNumber>
        </recommendedName>
        <alternativeName>
            <fullName evidence="14">Riboflavin-specific deaminase</fullName>
        </alternativeName>
    </domain>
    <domain>
        <recommendedName>
            <fullName evidence="14">5-amino-6-(5-phosphoribosylamino)uracil reductase</fullName>
            <ecNumber evidence="14">1.1.1.193</ecNumber>
        </recommendedName>
        <alternativeName>
            <fullName evidence="14">HTP reductase</fullName>
        </alternativeName>
    </domain>
</protein>
<keyword evidence="6 14" id="KW-0686">Riboflavin biosynthesis</keyword>
<comment type="pathway">
    <text evidence="3 14">Cofactor biosynthesis; riboflavin biosynthesis; 5-amino-6-(D-ribitylamino)uracil from GTP: step 3/4.</text>
</comment>
<comment type="function">
    <text evidence="1 14">Converts 2,5-diamino-6-(ribosylamino)-4(3h)-pyrimidinone 5'-phosphate into 5-amino-6-(ribosylamino)-2,4(1h,3h)-pyrimidinedione 5'-phosphate.</text>
</comment>
<dbReference type="InterPro" id="IPR011549">
    <property type="entry name" value="RibD_C"/>
</dbReference>
<comment type="catalytic activity">
    <reaction evidence="13 14">
        <text>2,5-diamino-6-hydroxy-4-(5-phosphoribosylamino)-pyrimidine + H2O + H(+) = 5-amino-6-(5-phospho-D-ribosylamino)uracil + NH4(+)</text>
        <dbReference type="Rhea" id="RHEA:21868"/>
        <dbReference type="ChEBI" id="CHEBI:15377"/>
        <dbReference type="ChEBI" id="CHEBI:15378"/>
        <dbReference type="ChEBI" id="CHEBI:28938"/>
        <dbReference type="ChEBI" id="CHEBI:58453"/>
        <dbReference type="ChEBI" id="CHEBI:58614"/>
        <dbReference type="EC" id="3.5.4.26"/>
    </reaction>
</comment>
<dbReference type="InterPro" id="IPR002734">
    <property type="entry name" value="RibDG_C"/>
</dbReference>
<evidence type="ECO:0000256" key="9">
    <source>
        <dbReference type="ARBA" id="ARBA00022857"/>
    </source>
</evidence>
<dbReference type="Proteomes" id="UP001431199">
    <property type="component" value="Unassembled WGS sequence"/>
</dbReference>
<evidence type="ECO:0000259" key="15">
    <source>
        <dbReference type="PROSITE" id="PS51747"/>
    </source>
</evidence>
<dbReference type="InterPro" id="IPR016192">
    <property type="entry name" value="APOBEC/CMP_deaminase_Zn-bd"/>
</dbReference>
<gene>
    <name evidence="16" type="primary">ribD</name>
    <name evidence="16" type="ORF">N5B56_12960</name>
</gene>
<dbReference type="InterPro" id="IPR002125">
    <property type="entry name" value="CMP_dCMP_dom"/>
</dbReference>
<comment type="cofactor">
    <cofactor evidence="14">
        <name>Zn(2+)</name>
        <dbReference type="ChEBI" id="CHEBI:29105"/>
    </cofactor>
    <text evidence="14">Binds 1 zinc ion.</text>
</comment>
<evidence type="ECO:0000256" key="11">
    <source>
        <dbReference type="ARBA" id="ARBA00023268"/>
    </source>
</evidence>
<evidence type="ECO:0000256" key="10">
    <source>
        <dbReference type="ARBA" id="ARBA00023002"/>
    </source>
</evidence>
<evidence type="ECO:0000256" key="12">
    <source>
        <dbReference type="ARBA" id="ARBA00049861"/>
    </source>
</evidence>
<dbReference type="NCBIfam" id="TIGR00227">
    <property type="entry name" value="ribD_Cterm"/>
    <property type="match status" value="1"/>
</dbReference>
<evidence type="ECO:0000256" key="6">
    <source>
        <dbReference type="ARBA" id="ARBA00022619"/>
    </source>
</evidence>
<evidence type="ECO:0000256" key="1">
    <source>
        <dbReference type="ARBA" id="ARBA00002151"/>
    </source>
</evidence>
<comment type="similarity">
    <text evidence="4 14">In the N-terminal section; belongs to the cytidine and deoxycytidylate deaminase family.</text>
</comment>
<dbReference type="GO" id="GO:0008835">
    <property type="term" value="F:diaminohydroxyphosphoribosylaminopyrimidine deaminase activity"/>
    <property type="evidence" value="ECO:0007669"/>
    <property type="project" value="UniProtKB-EC"/>
</dbReference>
<keyword evidence="11" id="KW-0511">Multifunctional enzyme</keyword>
<accession>A0ABT2M372</accession>
<dbReference type="PANTHER" id="PTHR38011">
    <property type="entry name" value="DIHYDROFOLATE REDUCTASE FAMILY PROTEIN (AFU_ORTHOLOGUE AFUA_8G06820)"/>
    <property type="match status" value="1"/>
</dbReference>
<keyword evidence="10 14" id="KW-0560">Oxidoreductase</keyword>
<keyword evidence="7 14" id="KW-0479">Metal-binding</keyword>
<dbReference type="Pfam" id="PF00383">
    <property type="entry name" value="dCMP_cyt_deam_1"/>
    <property type="match status" value="1"/>
</dbReference>
<keyword evidence="9 14" id="KW-0521">NADP</keyword>
<dbReference type="EC" id="3.5.4.26" evidence="14"/>
<comment type="caution">
    <text evidence="16">The sequence shown here is derived from an EMBL/GenBank/DDBJ whole genome shotgun (WGS) entry which is preliminary data.</text>
</comment>
<dbReference type="Pfam" id="PF01872">
    <property type="entry name" value="RibD_C"/>
    <property type="match status" value="1"/>
</dbReference>
<evidence type="ECO:0000256" key="14">
    <source>
        <dbReference type="PIRNR" id="PIRNR006769"/>
    </source>
</evidence>
<dbReference type="InterPro" id="IPR016193">
    <property type="entry name" value="Cytidine_deaminase-like"/>
</dbReference>
<dbReference type="GO" id="GO:0008703">
    <property type="term" value="F:5-amino-6-(5-phosphoribosylamino)uracil reductase activity"/>
    <property type="evidence" value="ECO:0007669"/>
    <property type="project" value="UniProtKB-EC"/>
</dbReference>
<evidence type="ECO:0000313" key="16">
    <source>
        <dbReference type="EMBL" id="MCT7399973.1"/>
    </source>
</evidence>
<keyword evidence="8 14" id="KW-0862">Zinc</keyword>
<comment type="catalytic activity">
    <reaction evidence="12 14">
        <text>5-amino-6-(5-phospho-D-ribitylamino)uracil + NADP(+) = 5-amino-6-(5-phospho-D-ribosylamino)uracil + NADPH + H(+)</text>
        <dbReference type="Rhea" id="RHEA:17845"/>
        <dbReference type="ChEBI" id="CHEBI:15378"/>
        <dbReference type="ChEBI" id="CHEBI:57783"/>
        <dbReference type="ChEBI" id="CHEBI:58349"/>
        <dbReference type="ChEBI" id="CHEBI:58421"/>
        <dbReference type="ChEBI" id="CHEBI:58453"/>
        <dbReference type="EC" id="1.1.1.193"/>
    </reaction>
</comment>
<evidence type="ECO:0000256" key="4">
    <source>
        <dbReference type="ARBA" id="ARBA00005259"/>
    </source>
</evidence>
<dbReference type="PROSITE" id="PS00903">
    <property type="entry name" value="CYT_DCMP_DEAMINASES_1"/>
    <property type="match status" value="1"/>
</dbReference>
<keyword evidence="17" id="KW-1185">Reference proteome</keyword>
<dbReference type="Gene3D" id="3.40.430.10">
    <property type="entry name" value="Dihydrofolate Reductase, subunit A"/>
    <property type="match status" value="1"/>
</dbReference>
<proteinExistence type="inferred from homology"/>
<dbReference type="Gene3D" id="3.40.140.10">
    <property type="entry name" value="Cytidine Deaminase, domain 2"/>
    <property type="match status" value="1"/>
</dbReference>
<dbReference type="PANTHER" id="PTHR38011:SF7">
    <property type="entry name" value="2,5-DIAMINO-6-RIBOSYLAMINO-4(3H)-PYRIMIDINONE 5'-PHOSPHATE REDUCTASE"/>
    <property type="match status" value="1"/>
</dbReference>
<comment type="similarity">
    <text evidence="5 14">In the C-terminal section; belongs to the HTP reductase family.</text>
</comment>
<evidence type="ECO:0000256" key="13">
    <source>
        <dbReference type="ARBA" id="ARBA00049886"/>
    </source>
</evidence>
<sequence>MKRAIELAKKGIGYTNPNPIVGCVVVKNDKIIAEGYHKKIGGFHAERNALTNCKEDTTGAELYVTLEPCCHYGKTPPCTEIIIEKKIKKVYVGSIDPNKLVEGKGVKILKEHGIEVKCGILKDECDKLNEVFFHYITNKTPYVVMKYAMTMDGKIACENGDSKWVTGKDARETVQKMRKQYMGIMVGINTVLEDNPMLNCRIEENVDPIRVICDSNLRIPFESNIVNTANKIQTIVVCTNEADTDKQKYLEECGVEVVRQKRKGRVNLSELMKTLGEKGIDSILLEGGGTLNAQALKENIVNKICCFIAPKIVGGADAKSPIEGKGVEKMMEAYNIENMEIQKLGNDIMLTGYLKRGSQCLQEL</sequence>
<dbReference type="PIRSF" id="PIRSF006769">
    <property type="entry name" value="RibD"/>
    <property type="match status" value="1"/>
</dbReference>
<dbReference type="InterPro" id="IPR024072">
    <property type="entry name" value="DHFR-like_dom_sf"/>
</dbReference>
<comment type="pathway">
    <text evidence="2 14">Cofactor biosynthesis; riboflavin biosynthesis; 5-amino-6-(D-ribitylamino)uracil from GTP: step 2/4.</text>
</comment>
<evidence type="ECO:0000256" key="8">
    <source>
        <dbReference type="ARBA" id="ARBA00022833"/>
    </source>
</evidence>
<name>A0ABT2M372_9FIRM</name>
<evidence type="ECO:0000313" key="17">
    <source>
        <dbReference type="Proteomes" id="UP001431199"/>
    </source>
</evidence>
<evidence type="ECO:0000256" key="5">
    <source>
        <dbReference type="ARBA" id="ARBA00007417"/>
    </source>
</evidence>
<evidence type="ECO:0000256" key="7">
    <source>
        <dbReference type="ARBA" id="ARBA00022723"/>
    </source>
</evidence>
<dbReference type="SUPFAM" id="SSF53927">
    <property type="entry name" value="Cytidine deaminase-like"/>
    <property type="match status" value="1"/>
</dbReference>
<evidence type="ECO:0000256" key="3">
    <source>
        <dbReference type="ARBA" id="ARBA00004910"/>
    </source>
</evidence>
<dbReference type="PROSITE" id="PS51747">
    <property type="entry name" value="CYT_DCMP_DEAMINASES_2"/>
    <property type="match status" value="1"/>
</dbReference>
<evidence type="ECO:0000256" key="2">
    <source>
        <dbReference type="ARBA" id="ARBA00004882"/>
    </source>
</evidence>
<dbReference type="InterPro" id="IPR050765">
    <property type="entry name" value="Riboflavin_Biosynth_HTPR"/>
</dbReference>
<dbReference type="CDD" id="cd01284">
    <property type="entry name" value="Riboflavin_deaminase-reductase"/>
    <property type="match status" value="1"/>
</dbReference>
<dbReference type="EC" id="1.1.1.193" evidence="14"/>
<keyword evidence="14 16" id="KW-0378">Hydrolase</keyword>
<reference evidence="16" key="1">
    <citation type="submission" date="2022-09" db="EMBL/GenBank/DDBJ databases">
        <title>Eubacterium sp. LFL-14 isolated from human feces.</title>
        <authorList>
            <person name="Liu F."/>
        </authorList>
    </citation>
    <scope>NUCLEOTIDE SEQUENCE</scope>
    <source>
        <strain evidence="16">LFL-14</strain>
    </source>
</reference>
<dbReference type="InterPro" id="IPR004794">
    <property type="entry name" value="Eubact_RibD"/>
</dbReference>
<feature type="domain" description="CMP/dCMP-type deaminase" evidence="15">
    <location>
        <begin position="1"/>
        <end position="117"/>
    </location>
</feature>
<dbReference type="SUPFAM" id="SSF53597">
    <property type="entry name" value="Dihydrofolate reductase-like"/>
    <property type="match status" value="1"/>
</dbReference>